<proteinExistence type="predicted"/>
<dbReference type="eggNOG" id="ENOG5032V6F">
    <property type="taxonomic scope" value="Bacteria"/>
</dbReference>
<accession>A3IY65</accession>
<feature type="region of interest" description="Disordered" evidence="1">
    <location>
        <begin position="84"/>
        <end position="111"/>
    </location>
</feature>
<organism evidence="2 3">
    <name type="scientific">Crocosphaera chwakensis CCY0110</name>
    <dbReference type="NCBI Taxonomy" id="391612"/>
    <lineage>
        <taxon>Bacteria</taxon>
        <taxon>Bacillati</taxon>
        <taxon>Cyanobacteriota</taxon>
        <taxon>Cyanophyceae</taxon>
        <taxon>Oscillatoriophycideae</taxon>
        <taxon>Chroococcales</taxon>
        <taxon>Aphanothecaceae</taxon>
        <taxon>Crocosphaera</taxon>
        <taxon>Crocosphaera chwakensis</taxon>
    </lineage>
</organism>
<dbReference type="Proteomes" id="UP000003781">
    <property type="component" value="Unassembled WGS sequence"/>
</dbReference>
<keyword evidence="3" id="KW-1185">Reference proteome</keyword>
<reference evidence="2 3" key="1">
    <citation type="submission" date="2007-03" db="EMBL/GenBank/DDBJ databases">
        <authorList>
            <person name="Stal L."/>
            <person name="Ferriera S."/>
            <person name="Johnson J."/>
            <person name="Kravitz S."/>
            <person name="Beeson K."/>
            <person name="Sutton G."/>
            <person name="Rogers Y.-H."/>
            <person name="Friedman R."/>
            <person name="Frazier M."/>
            <person name="Venter J.C."/>
        </authorList>
    </citation>
    <scope>NUCLEOTIDE SEQUENCE [LARGE SCALE GENOMIC DNA]</scope>
    <source>
        <strain evidence="2 3">CCY0110</strain>
    </source>
</reference>
<dbReference type="AlphaFoldDB" id="A3IY65"/>
<feature type="compositionally biased region" description="Polar residues" evidence="1">
    <location>
        <begin position="41"/>
        <end position="57"/>
    </location>
</feature>
<feature type="region of interest" description="Disordered" evidence="1">
    <location>
        <begin position="41"/>
        <end position="69"/>
    </location>
</feature>
<evidence type="ECO:0000256" key="1">
    <source>
        <dbReference type="SAM" id="MobiDB-lite"/>
    </source>
</evidence>
<dbReference type="RefSeq" id="WP_008278329.1">
    <property type="nucleotide sequence ID" value="NZ_AAXW01000075.1"/>
</dbReference>
<dbReference type="OrthoDB" id="574600at2"/>
<gene>
    <name evidence="2" type="ORF">CY0110_21500</name>
</gene>
<feature type="compositionally biased region" description="Polar residues" evidence="1">
    <location>
        <begin position="99"/>
        <end position="111"/>
    </location>
</feature>
<name>A3IY65_9CHRO</name>
<protein>
    <submittedName>
        <fullName evidence="2">Uncharacterized protein</fullName>
    </submittedName>
</protein>
<comment type="caution">
    <text evidence="2">The sequence shown here is derived from an EMBL/GenBank/DDBJ whole genome shotgun (WGS) entry which is preliminary data.</text>
</comment>
<evidence type="ECO:0000313" key="2">
    <source>
        <dbReference type="EMBL" id="EAZ88586.1"/>
    </source>
</evidence>
<evidence type="ECO:0000313" key="3">
    <source>
        <dbReference type="Proteomes" id="UP000003781"/>
    </source>
</evidence>
<sequence length="128" mass="14057">MKVMISISNSLLFFLILESCFLTSVKAQCVQGDVSVQYSISGSQKPTQRTNDVTMESNPKCRGNASVSTGVQGHIGADAAEQNRRVDHVQQGSDKYPQVPNSTTVQIRSNVQVDVDNPVDRFPHHPKK</sequence>
<dbReference type="EMBL" id="AAXW01000075">
    <property type="protein sequence ID" value="EAZ88586.1"/>
    <property type="molecule type" value="Genomic_DNA"/>
</dbReference>